<evidence type="ECO:0000313" key="5">
    <source>
        <dbReference type="EMBL" id="KAH0463495.1"/>
    </source>
</evidence>
<dbReference type="GO" id="GO:0006368">
    <property type="term" value="P:transcription elongation by RNA polymerase II"/>
    <property type="evidence" value="ECO:0007669"/>
    <property type="project" value="InterPro"/>
</dbReference>
<protein>
    <recommendedName>
        <fullName evidence="7">Protein PAF1-like protein</fullName>
    </recommendedName>
</protein>
<feature type="compositionally biased region" description="Basic and acidic residues" evidence="4">
    <location>
        <begin position="260"/>
        <end position="272"/>
    </location>
</feature>
<evidence type="ECO:0000313" key="6">
    <source>
        <dbReference type="Proteomes" id="UP000775213"/>
    </source>
</evidence>
<dbReference type="Pfam" id="PF03985">
    <property type="entry name" value="Paf1"/>
    <property type="match status" value="1"/>
</dbReference>
<dbReference type="PANTHER" id="PTHR23188">
    <property type="entry name" value="RNA POLYMERASE II-ASSOCIATED FACTOR 1 HOMOLOG"/>
    <property type="match status" value="1"/>
</dbReference>
<feature type="compositionally biased region" description="Pro residues" evidence="4">
    <location>
        <begin position="185"/>
        <end position="205"/>
    </location>
</feature>
<reference evidence="5 6" key="1">
    <citation type="journal article" date="2021" name="Hortic Res">
        <title>Chromosome-scale assembly of the Dendrobium chrysotoxum genome enhances the understanding of orchid evolution.</title>
        <authorList>
            <person name="Zhang Y."/>
            <person name="Zhang G.Q."/>
            <person name="Zhang D."/>
            <person name="Liu X.D."/>
            <person name="Xu X.Y."/>
            <person name="Sun W.H."/>
            <person name="Yu X."/>
            <person name="Zhu X."/>
            <person name="Wang Z.W."/>
            <person name="Zhao X."/>
            <person name="Zhong W.Y."/>
            <person name="Chen H."/>
            <person name="Yin W.L."/>
            <person name="Huang T."/>
            <person name="Niu S.C."/>
            <person name="Liu Z.J."/>
        </authorList>
    </citation>
    <scope>NUCLEOTIDE SEQUENCE [LARGE SCALE GENOMIC DNA]</scope>
    <source>
        <strain evidence="5">Lindl</strain>
    </source>
</reference>
<dbReference type="Proteomes" id="UP000775213">
    <property type="component" value="Unassembled WGS sequence"/>
</dbReference>
<feature type="region of interest" description="Disordered" evidence="4">
    <location>
        <begin position="41"/>
        <end position="317"/>
    </location>
</feature>
<comment type="subcellular location">
    <subcellularLocation>
        <location evidence="1">Nucleus</location>
    </subcellularLocation>
</comment>
<feature type="compositionally biased region" description="Low complexity" evidence="4">
    <location>
        <begin position="211"/>
        <end position="223"/>
    </location>
</feature>
<feature type="compositionally biased region" description="Basic and acidic residues" evidence="4">
    <location>
        <begin position="696"/>
        <end position="710"/>
    </location>
</feature>
<dbReference type="GO" id="GO:0016593">
    <property type="term" value="C:Cdc73/Paf1 complex"/>
    <property type="evidence" value="ECO:0007669"/>
    <property type="project" value="InterPro"/>
</dbReference>
<dbReference type="GO" id="GO:0000993">
    <property type="term" value="F:RNA polymerase II complex binding"/>
    <property type="evidence" value="ECO:0007669"/>
    <property type="project" value="TreeGrafter"/>
</dbReference>
<accession>A0AAV7H647</accession>
<feature type="compositionally biased region" description="Basic residues" evidence="4">
    <location>
        <begin position="226"/>
        <end position="236"/>
    </location>
</feature>
<comment type="caution">
    <text evidence="5">The sequence shown here is derived from an EMBL/GenBank/DDBJ whole genome shotgun (WGS) entry which is preliminary data.</text>
</comment>
<dbReference type="InterPro" id="IPR007133">
    <property type="entry name" value="RNA_pol_II-assoc_Paf1"/>
</dbReference>
<name>A0AAV7H647_DENCH</name>
<feature type="compositionally biased region" description="Pro residues" evidence="4">
    <location>
        <begin position="136"/>
        <end position="153"/>
    </location>
</feature>
<keyword evidence="6" id="KW-1185">Reference proteome</keyword>
<feature type="compositionally biased region" description="Pro residues" evidence="4">
    <location>
        <begin position="162"/>
        <end position="178"/>
    </location>
</feature>
<gene>
    <name evidence="5" type="ORF">IEQ34_008077</name>
</gene>
<feature type="compositionally biased region" description="Low complexity" evidence="4">
    <location>
        <begin position="89"/>
        <end position="100"/>
    </location>
</feature>
<evidence type="ECO:0000256" key="3">
    <source>
        <dbReference type="ARBA" id="ARBA00023242"/>
    </source>
</evidence>
<feature type="region of interest" description="Disordered" evidence="4">
    <location>
        <begin position="1"/>
        <end position="27"/>
    </location>
</feature>
<keyword evidence="3" id="KW-0539">Nucleus</keyword>
<sequence length="710" mass="79458">MDGSDRVGRGERQRDRYSGFSCSPDQATDCVGWFRSPAMASFRPFPHPPPSSSFVSPPAPNQAPIPPRPLHPPVVSGAGHPYPQHGGFPASVYSAAAPPYQFGNPSAGQQHNQQQYAYPPPQPPSITGQSLSSSSFPPPPLPQPGQLPHPPYYPSSQYSYYNPPPQPPPPPPPPPSSPPNHTSSFPPPPPPPASPPPPPPPPTHPELPRKSSAPAPSTAPVPAHNSFRHQKPHPPHPGKVLLPGPGRVETEEERSARKRREYEKHRQEERRQLMLKQSQAKVLQKTQTLAATTGGARAGGRPHESMVGSRMGDRRTAPFLTGDRVENRLKKPTTFICKMKFRNELPDPTAQPKLLAMNTNKDRYTKYTITSLEKIYKPKLYPEPDLGIPLDLLDISVYNRPAVCPPLAPEDEELLRDTEVETPIKQGGIRKKERPTEKGVSWLVNTEYISSLSMDTAKTSMSEKQAKEMRQSREGRNQFLENLNSREKQIQAIEESFKASNLPPVHQTNRSLKPVKIMPLLPDFDRYDDRFVLASFDGEPTADAIMKSFVVSSSDPTKLEKFLAYMAPAPDEVLSKDMYDENEDISYCWVREYHWDVRGDDVDDPSTFLVNFDDDVARYLPLPTKLLLKKKKAKEGRSSDEVEHYPVPSRITVRKRASVAVTEVMESGQTSLNHDRVDIQYSKKARSFREDDSDDRPERTEHFSGDDISE</sequence>
<dbReference type="AlphaFoldDB" id="A0AAV7H647"/>
<evidence type="ECO:0000256" key="4">
    <source>
        <dbReference type="SAM" id="MobiDB-lite"/>
    </source>
</evidence>
<dbReference type="GO" id="GO:0003682">
    <property type="term" value="F:chromatin binding"/>
    <property type="evidence" value="ECO:0007669"/>
    <property type="project" value="TreeGrafter"/>
</dbReference>
<feature type="compositionally biased region" description="Pro residues" evidence="4">
    <location>
        <begin position="45"/>
        <end position="72"/>
    </location>
</feature>
<evidence type="ECO:0000256" key="1">
    <source>
        <dbReference type="ARBA" id="ARBA00004123"/>
    </source>
</evidence>
<organism evidence="5 6">
    <name type="scientific">Dendrobium chrysotoxum</name>
    <name type="common">Orchid</name>
    <dbReference type="NCBI Taxonomy" id="161865"/>
    <lineage>
        <taxon>Eukaryota</taxon>
        <taxon>Viridiplantae</taxon>
        <taxon>Streptophyta</taxon>
        <taxon>Embryophyta</taxon>
        <taxon>Tracheophyta</taxon>
        <taxon>Spermatophyta</taxon>
        <taxon>Magnoliopsida</taxon>
        <taxon>Liliopsida</taxon>
        <taxon>Asparagales</taxon>
        <taxon>Orchidaceae</taxon>
        <taxon>Epidendroideae</taxon>
        <taxon>Malaxideae</taxon>
        <taxon>Dendrobiinae</taxon>
        <taxon>Dendrobium</taxon>
    </lineage>
</organism>
<dbReference type="SUPFAM" id="SSF101447">
    <property type="entry name" value="Formin homology 2 domain (FH2 domain)"/>
    <property type="match status" value="1"/>
</dbReference>
<evidence type="ECO:0008006" key="7">
    <source>
        <dbReference type="Google" id="ProtNLM"/>
    </source>
</evidence>
<proteinExistence type="inferred from homology"/>
<feature type="region of interest" description="Disordered" evidence="4">
    <location>
        <begin position="683"/>
        <end position="710"/>
    </location>
</feature>
<feature type="compositionally biased region" description="Polar residues" evidence="4">
    <location>
        <begin position="275"/>
        <end position="289"/>
    </location>
</feature>
<comment type="similarity">
    <text evidence="2">Belongs to the PAF1 family.</text>
</comment>
<feature type="compositionally biased region" description="Basic and acidic residues" evidence="4">
    <location>
        <begin position="1"/>
        <end position="17"/>
    </location>
</feature>
<dbReference type="PANTHER" id="PTHR23188:SF12">
    <property type="entry name" value="RNA POLYMERASE II-ASSOCIATED FACTOR 1 HOMOLOG"/>
    <property type="match status" value="1"/>
</dbReference>
<dbReference type="EMBL" id="JAGFBR010000008">
    <property type="protein sequence ID" value="KAH0463495.1"/>
    <property type="molecule type" value="Genomic_DNA"/>
</dbReference>
<evidence type="ECO:0000256" key="2">
    <source>
        <dbReference type="ARBA" id="ARBA00007560"/>
    </source>
</evidence>